<dbReference type="InterPro" id="IPR027417">
    <property type="entry name" value="P-loop_NTPase"/>
</dbReference>
<dbReference type="GO" id="GO:0005525">
    <property type="term" value="F:GTP binding"/>
    <property type="evidence" value="ECO:0007669"/>
    <property type="project" value="InterPro"/>
</dbReference>
<name>A0A1J4L162_9EUKA</name>
<dbReference type="PRINTS" id="PR00449">
    <property type="entry name" value="RASTRNSFRMNG"/>
</dbReference>
<dbReference type="GO" id="GO:0003924">
    <property type="term" value="F:GTPase activity"/>
    <property type="evidence" value="ECO:0007669"/>
    <property type="project" value="InterPro"/>
</dbReference>
<keyword evidence="1" id="KW-0547">Nucleotide-binding</keyword>
<dbReference type="SUPFAM" id="SSF52540">
    <property type="entry name" value="P-loop containing nucleoside triphosphate hydrolases"/>
    <property type="match status" value="1"/>
</dbReference>
<evidence type="ECO:0000313" key="2">
    <source>
        <dbReference type="EMBL" id="OHT15700.1"/>
    </source>
</evidence>
<dbReference type="RefSeq" id="XP_068368836.1">
    <property type="nucleotide sequence ID" value="XM_068497495.1"/>
</dbReference>
<dbReference type="GeneID" id="94832199"/>
<dbReference type="InterPro" id="IPR001806">
    <property type="entry name" value="Small_GTPase"/>
</dbReference>
<proteinExistence type="predicted"/>
<dbReference type="NCBIfam" id="TIGR00231">
    <property type="entry name" value="small_GTP"/>
    <property type="match status" value="1"/>
</dbReference>
<dbReference type="SMART" id="SM00173">
    <property type="entry name" value="RAS"/>
    <property type="match status" value="1"/>
</dbReference>
<dbReference type="SMART" id="SM00174">
    <property type="entry name" value="RHO"/>
    <property type="match status" value="1"/>
</dbReference>
<dbReference type="Gene3D" id="3.40.50.300">
    <property type="entry name" value="P-loop containing nucleotide triphosphate hydrolases"/>
    <property type="match status" value="1"/>
</dbReference>
<dbReference type="EMBL" id="MLAK01000197">
    <property type="protein sequence ID" value="OHT15700.1"/>
    <property type="molecule type" value="Genomic_DNA"/>
</dbReference>
<protein>
    <submittedName>
        <fullName evidence="2">GTP-binding protein yptV5</fullName>
    </submittedName>
</protein>
<evidence type="ECO:0000313" key="3">
    <source>
        <dbReference type="Proteomes" id="UP000179807"/>
    </source>
</evidence>
<accession>A0A1J4L162</accession>
<comment type="caution">
    <text evidence="2">The sequence shown here is derived from an EMBL/GenBank/DDBJ whole genome shotgun (WGS) entry which is preliminary data.</text>
</comment>
<dbReference type="AlphaFoldDB" id="A0A1J4L162"/>
<dbReference type="Proteomes" id="UP000179807">
    <property type="component" value="Unassembled WGS sequence"/>
</dbReference>
<dbReference type="PANTHER" id="PTHR47978">
    <property type="match status" value="1"/>
</dbReference>
<reference evidence="2" key="1">
    <citation type="submission" date="2016-10" db="EMBL/GenBank/DDBJ databases">
        <authorList>
            <person name="Benchimol M."/>
            <person name="Almeida L.G."/>
            <person name="Vasconcelos A.T."/>
            <person name="Perreira-Neves A."/>
            <person name="Rosa I.A."/>
            <person name="Tasca T."/>
            <person name="Bogo M.R."/>
            <person name="de Souza W."/>
        </authorList>
    </citation>
    <scope>NUCLEOTIDE SEQUENCE [LARGE SCALE GENOMIC DNA]</scope>
    <source>
        <strain evidence="2">K</strain>
    </source>
</reference>
<dbReference type="InterPro" id="IPR005225">
    <property type="entry name" value="Small_GTP-bd"/>
</dbReference>
<dbReference type="SMART" id="SM00175">
    <property type="entry name" value="RAB"/>
    <property type="match status" value="1"/>
</dbReference>
<keyword evidence="3" id="KW-1185">Reference proteome</keyword>
<dbReference type="PROSITE" id="PS51420">
    <property type="entry name" value="RHO"/>
    <property type="match status" value="1"/>
</dbReference>
<dbReference type="CDD" id="cd00154">
    <property type="entry name" value="Rab"/>
    <property type="match status" value="1"/>
</dbReference>
<dbReference type="OrthoDB" id="10440836at2759"/>
<sequence length="209" mass="23407">MIGRSTFILIGFVEKKMNQQSLKVIFVGSSSVGKTSLLNAFKGKENSTETTATISPENVKKTVVNSRNIRIQLDIWDTAGQEKYQAIGAIYYRGADVALLCYDFENRNDINKWIDRILEVTPNCIIVLVITKKDELSDDQIDEMETIADNIIKVQNNVKMCFVTSALKKYKVDELFGYVADCEADHNSTATIKDINTKGQKKKDDGCCG</sequence>
<dbReference type="VEuPathDB" id="TrichDB:TRFO_13861"/>
<gene>
    <name evidence="2" type="primary">YPTV5</name>
    <name evidence="2" type="ORF">TRFO_13861</name>
</gene>
<dbReference type="PROSITE" id="PS51419">
    <property type="entry name" value="RAB"/>
    <property type="match status" value="1"/>
</dbReference>
<evidence type="ECO:0000256" key="1">
    <source>
        <dbReference type="ARBA" id="ARBA00022741"/>
    </source>
</evidence>
<dbReference type="Pfam" id="PF00071">
    <property type="entry name" value="Ras"/>
    <property type="match status" value="1"/>
</dbReference>
<organism evidence="2 3">
    <name type="scientific">Tritrichomonas foetus</name>
    <dbReference type="NCBI Taxonomy" id="1144522"/>
    <lineage>
        <taxon>Eukaryota</taxon>
        <taxon>Metamonada</taxon>
        <taxon>Parabasalia</taxon>
        <taxon>Tritrichomonadida</taxon>
        <taxon>Tritrichomonadidae</taxon>
        <taxon>Tritrichomonas</taxon>
    </lineage>
</organism>